<keyword evidence="7" id="KW-0444">Lipid biosynthesis</keyword>
<comment type="subcellular location">
    <subcellularLocation>
        <location evidence="7">Plastid</location>
        <location evidence="7">Chloroplast stroma</location>
    </subcellularLocation>
</comment>
<dbReference type="GO" id="GO:0009317">
    <property type="term" value="C:acetyl-CoA carboxylase complex"/>
    <property type="evidence" value="ECO:0007669"/>
    <property type="project" value="InterPro"/>
</dbReference>
<geneLocation type="chloroplast" evidence="10"/>
<evidence type="ECO:0000256" key="2">
    <source>
        <dbReference type="ARBA" id="ARBA00022679"/>
    </source>
</evidence>
<dbReference type="PROSITE" id="PS50980">
    <property type="entry name" value="COA_CT_NTER"/>
    <property type="match status" value="1"/>
</dbReference>
<dbReference type="GO" id="GO:0003989">
    <property type="term" value="F:acetyl-CoA carboxylase activity"/>
    <property type="evidence" value="ECO:0007669"/>
    <property type="project" value="InterPro"/>
</dbReference>
<evidence type="ECO:0000256" key="5">
    <source>
        <dbReference type="ARBA" id="ARBA00022833"/>
    </source>
</evidence>
<keyword evidence="4 7" id="KW-0863">Zinc-finger</keyword>
<evidence type="ECO:0000256" key="3">
    <source>
        <dbReference type="ARBA" id="ARBA00022741"/>
    </source>
</evidence>
<name>A0A2I6Q6N6_9FABA</name>
<feature type="binding site" evidence="7">
    <location>
        <position position="148"/>
    </location>
    <ligand>
        <name>Zn(2+)</name>
        <dbReference type="ChEBI" id="CHEBI:29105"/>
    </ligand>
</feature>
<gene>
    <name evidence="7 10" type="primary">accD</name>
</gene>
<evidence type="ECO:0000256" key="7">
    <source>
        <dbReference type="HAMAP-Rule" id="MF_01395"/>
    </source>
</evidence>
<comment type="similarity">
    <text evidence="7">Belongs to the AccD/PCCB family.</text>
</comment>
<keyword evidence="7" id="KW-0479">Metal-binding</keyword>
<evidence type="ECO:0000256" key="8">
    <source>
        <dbReference type="SAM" id="MobiDB-lite"/>
    </source>
</evidence>
<comment type="pathway">
    <text evidence="7">Lipid metabolism; malonyl-CoA biosynthesis; malonyl-CoA from acetyl-CoA: step 1/1.</text>
</comment>
<comment type="function">
    <text evidence="7">Component of the acetyl coenzyme A carboxylase (ACC) complex. Biotin carboxylase (BC) catalyzes the carboxylation of biotin on its carrier protein (BCCP) and then the CO(2) group is transferred by the transcarboxylase to acetyl-CoA to form malonyl-CoA.</text>
</comment>
<dbReference type="InterPro" id="IPR011762">
    <property type="entry name" value="COA_CT_N"/>
</dbReference>
<dbReference type="PRINTS" id="PR01070">
    <property type="entry name" value="ACCCTRFRASEB"/>
</dbReference>
<dbReference type="GO" id="GO:0006633">
    <property type="term" value="P:fatty acid biosynthetic process"/>
    <property type="evidence" value="ECO:0007669"/>
    <property type="project" value="UniProtKB-KW"/>
</dbReference>
<keyword evidence="10" id="KW-0150">Chloroplast</keyword>
<feature type="zinc finger region" description="C4-type" evidence="7">
    <location>
        <begin position="148"/>
        <end position="170"/>
    </location>
</feature>
<evidence type="ECO:0000256" key="1">
    <source>
        <dbReference type="ARBA" id="ARBA00011842"/>
    </source>
</evidence>
<dbReference type="EMBL" id="MG458703">
    <property type="protein sequence ID" value="AUM82333.1"/>
    <property type="molecule type" value="Genomic_DNA"/>
</dbReference>
<comment type="cofactor">
    <cofactor evidence="7">
        <name>Zn(2+)</name>
        <dbReference type="ChEBI" id="CHEBI:29105"/>
    </cofactor>
    <text evidence="7">Binds 1 zinc ion per subunit.</text>
</comment>
<dbReference type="GO" id="GO:2001295">
    <property type="term" value="P:malonyl-CoA biosynthetic process"/>
    <property type="evidence" value="ECO:0007669"/>
    <property type="project" value="UniProtKB-UniRule"/>
</dbReference>
<dbReference type="GO" id="GO:0005524">
    <property type="term" value="F:ATP binding"/>
    <property type="evidence" value="ECO:0007669"/>
    <property type="project" value="UniProtKB-KW"/>
</dbReference>
<feature type="region of interest" description="Disordered" evidence="8">
    <location>
        <begin position="211"/>
        <end position="231"/>
    </location>
</feature>
<keyword evidence="7" id="KW-0275">Fatty acid biosynthesis</keyword>
<keyword evidence="10" id="KW-0934">Plastid</keyword>
<dbReference type="HAMAP" id="MF_01395">
    <property type="entry name" value="AcetylCoA_CT_beta"/>
    <property type="match status" value="1"/>
</dbReference>
<dbReference type="Gene3D" id="3.90.226.10">
    <property type="entry name" value="2-enoyl-CoA Hydratase, Chain A, domain 1"/>
    <property type="match status" value="2"/>
</dbReference>
<dbReference type="EC" id="2.1.3.15" evidence="7"/>
<accession>A0A2I6Q6N6</accession>
<dbReference type="PANTHER" id="PTHR42995:SF5">
    <property type="entry name" value="ACETYL-COENZYME A CARBOXYLASE CARBOXYL TRANSFERASE SUBUNIT BETA, CHLOROPLASTIC"/>
    <property type="match status" value="1"/>
</dbReference>
<reference evidence="10" key="1">
    <citation type="submission" date="2017-11" db="EMBL/GenBank/DDBJ databases">
        <title>Cryptic divergences in the genus Pisum L., as revealed by comparative analysis of complete plastid genomes.</title>
        <authorList>
            <person name="Bogdanova V.S."/>
            <person name="Mglinets A.V."/>
            <person name="Shatskaya N.V."/>
            <person name="Kosterin O.E."/>
            <person name="Vasiliev G.V."/>
        </authorList>
    </citation>
    <scope>NUCLEOTIDE SEQUENCE</scope>
    <source>
        <strain evidence="10">706</strain>
    </source>
</reference>
<dbReference type="GO" id="GO:0009570">
    <property type="term" value="C:chloroplast stroma"/>
    <property type="evidence" value="ECO:0007669"/>
    <property type="project" value="UniProtKB-SubCell"/>
</dbReference>
<dbReference type="InterPro" id="IPR034733">
    <property type="entry name" value="AcCoA_carboxyl_beta"/>
</dbReference>
<dbReference type="SUPFAM" id="SSF52096">
    <property type="entry name" value="ClpP/crotonase"/>
    <property type="match status" value="2"/>
</dbReference>
<dbReference type="AlphaFoldDB" id="A0A2I6Q6N6"/>
<proteinExistence type="inferred from homology"/>
<feature type="binding site" evidence="7">
    <location>
        <position position="151"/>
    </location>
    <ligand>
        <name>Zn(2+)</name>
        <dbReference type="ChEBI" id="CHEBI:29105"/>
    </ligand>
</feature>
<feature type="domain" description="CoA carboxyltransferase N-terminal" evidence="9">
    <location>
        <begin position="240"/>
        <end position="495"/>
    </location>
</feature>
<feature type="binding site" evidence="7">
    <location>
        <position position="170"/>
    </location>
    <ligand>
        <name>Zn(2+)</name>
        <dbReference type="ChEBI" id="CHEBI:29105"/>
    </ligand>
</feature>
<dbReference type="InterPro" id="IPR000438">
    <property type="entry name" value="Acetyl_CoA_COase_Trfase_b_su"/>
</dbReference>
<dbReference type="InterPro" id="IPR029045">
    <property type="entry name" value="ClpP/crotonase-like_dom_sf"/>
</dbReference>
<dbReference type="UniPathway" id="UPA00655">
    <property type="reaction ID" value="UER00711"/>
</dbReference>
<comment type="subunit">
    <text evidence="7">Acetyl-CoA carboxylase is a heterohexamer composed of biotin carboxyl carrier protein, biotin carboxylase and two subunits each of ACCase subunit alpha and ACCase plastid-coded subunit beta (accD).</text>
</comment>
<dbReference type="PANTHER" id="PTHR42995">
    <property type="entry name" value="ACETYL-COENZYME A CARBOXYLASE CARBOXYL TRANSFERASE SUBUNIT BETA, CHLOROPLASTIC"/>
    <property type="match status" value="1"/>
</dbReference>
<keyword evidence="2 7" id="KW-0808">Transferase</keyword>
<evidence type="ECO:0000256" key="6">
    <source>
        <dbReference type="ARBA" id="ARBA00022840"/>
    </source>
</evidence>
<evidence type="ECO:0000259" key="9">
    <source>
        <dbReference type="PROSITE" id="PS50980"/>
    </source>
</evidence>
<organism evidence="10">
    <name type="scientific">Lathyrus fulvus</name>
    <dbReference type="NCBI Taxonomy" id="51020"/>
    <lineage>
        <taxon>Eukaryota</taxon>
        <taxon>Viridiplantae</taxon>
        <taxon>Streptophyta</taxon>
        <taxon>Embryophyta</taxon>
        <taxon>Tracheophyta</taxon>
        <taxon>Spermatophyta</taxon>
        <taxon>Magnoliopsida</taxon>
        <taxon>eudicotyledons</taxon>
        <taxon>Gunneridae</taxon>
        <taxon>Pentapetalae</taxon>
        <taxon>rosids</taxon>
        <taxon>fabids</taxon>
        <taxon>Fabales</taxon>
        <taxon>Fabaceae</taxon>
        <taxon>Papilionoideae</taxon>
        <taxon>50 kb inversion clade</taxon>
        <taxon>NPAAA clade</taxon>
        <taxon>Hologalegina</taxon>
        <taxon>IRL clade</taxon>
        <taxon>Fabeae</taxon>
        <taxon>Lathyrus</taxon>
    </lineage>
</organism>
<comment type="catalytic activity">
    <reaction evidence="7">
        <text>N(6)-carboxybiotinyl-L-lysyl-[protein] + acetyl-CoA = N(6)-biotinyl-L-lysyl-[protein] + malonyl-CoA</text>
        <dbReference type="Rhea" id="RHEA:54728"/>
        <dbReference type="Rhea" id="RHEA-COMP:10505"/>
        <dbReference type="Rhea" id="RHEA-COMP:10506"/>
        <dbReference type="ChEBI" id="CHEBI:57288"/>
        <dbReference type="ChEBI" id="CHEBI:57384"/>
        <dbReference type="ChEBI" id="CHEBI:83144"/>
        <dbReference type="ChEBI" id="CHEBI:83145"/>
        <dbReference type="EC" id="2.1.3.15"/>
    </reaction>
</comment>
<keyword evidence="7" id="KW-0443">Lipid metabolism</keyword>
<dbReference type="GO" id="GO:0016743">
    <property type="term" value="F:carboxyl- or carbamoyltransferase activity"/>
    <property type="evidence" value="ECO:0007669"/>
    <property type="project" value="UniProtKB-UniRule"/>
</dbReference>
<dbReference type="GO" id="GO:0008270">
    <property type="term" value="F:zinc ion binding"/>
    <property type="evidence" value="ECO:0007669"/>
    <property type="project" value="UniProtKB-UniRule"/>
</dbReference>
<evidence type="ECO:0000256" key="4">
    <source>
        <dbReference type="ARBA" id="ARBA00022771"/>
    </source>
</evidence>
<keyword evidence="6 7" id="KW-0067">ATP-binding</keyword>
<sequence length="495" mass="56562">MDNNIDSWKNNSENSSYSHADYLADVSNIDNLLSDKFFSIRNTNTNSNSNIYDIYYAYDTNDTNDTNAIYDPFDILDINDTNDISDTNDTNDIYGIYDRDDIYETNIKHIWQRYSEIYRRNREKSTFVTIDYSDPNCMEKLARLWVQCKTCYGLNFQQFFRPKMNICEHCGEHLKMSSSDRIDLSIDRYTWNPMDEDMVSLDPIQFDSIKELSSEDESSKDRVDSEEKKEKKKLSYMDRLDRYIERLDSYQKKKGLPETVQTGTDQRKEINRLFEDIMNQLDLSLQTAKNRVYSEEEKDASYMDRLDSYQEITGLPEAVQTGTGQLNGIPLALAVMDSEFIAGSMGCVVGEKITRLIEYATNLLLPLIIVCASGGARIQEGSLSLMQMAKISSALYNYQINKKLFYVAILTSPTAGGVTASFGMLGDIIIAEPNATIAFAGKRVIEQLLNKEVPEGSQSADLLFDKGLLDAVVPRHLLKEFLTELFQFHGFVPLT</sequence>
<keyword evidence="5 7" id="KW-0862">Zinc</keyword>
<dbReference type="Pfam" id="PF01039">
    <property type="entry name" value="Carboxyl_trans"/>
    <property type="match status" value="1"/>
</dbReference>
<keyword evidence="3 7" id="KW-0547">Nucleotide-binding</keyword>
<keyword evidence="7" id="KW-0276">Fatty acid metabolism</keyword>
<comment type="subunit">
    <text evidence="1">Acetyl-CoA carboxylase is a heterohexamer composed of biotin carboxyl carrier protein, biotin carboxylase and 2 subunits each of ACCase subunit alpha and ACCase plastid-coded subunit beta (accD).</text>
</comment>
<feature type="binding site" evidence="7">
    <location>
        <position position="167"/>
    </location>
    <ligand>
        <name>Zn(2+)</name>
        <dbReference type="ChEBI" id="CHEBI:29105"/>
    </ligand>
</feature>
<evidence type="ECO:0000313" key="10">
    <source>
        <dbReference type="EMBL" id="AUM82333.1"/>
    </source>
</evidence>
<protein>
    <recommendedName>
        <fullName evidence="7">Acetyl-coenzyme A carboxylase carboxyl transferase subunit beta, chloroplastic</fullName>
        <shortName evidence="7">ACCase subunit beta</shortName>
        <shortName evidence="7">Acetyl-CoA carboxylase carboxyltransferase subunit beta</shortName>
        <ecNumber evidence="7">2.1.3.15</ecNumber>
    </recommendedName>
</protein>